<evidence type="ECO:0000313" key="3">
    <source>
        <dbReference type="Proteomes" id="UP000070533"/>
    </source>
</evidence>
<dbReference type="PATRIC" id="fig|28128.5.peg.779"/>
<evidence type="ECO:0000313" key="2">
    <source>
        <dbReference type="EMBL" id="KXA42009.1"/>
    </source>
</evidence>
<name>A0A133QGM4_9BACT</name>
<comment type="caution">
    <text evidence="2">The sequence shown here is derived from an EMBL/GenBank/DDBJ whole genome shotgun (WGS) entry which is preliminary data.</text>
</comment>
<proteinExistence type="predicted"/>
<keyword evidence="3" id="KW-1185">Reference proteome</keyword>
<gene>
    <name evidence="2" type="ORF">HMPREF3226_00771</name>
</gene>
<dbReference type="Pfam" id="PF04326">
    <property type="entry name" value="SLFN_AlbA_2"/>
    <property type="match status" value="1"/>
</dbReference>
<dbReference type="PANTHER" id="PTHR30595:SF6">
    <property type="entry name" value="SCHLAFEN ALBA-2 DOMAIN-CONTAINING PROTEIN"/>
    <property type="match status" value="1"/>
</dbReference>
<dbReference type="STRING" id="28128.HMPREF3226_00771"/>
<dbReference type="EMBL" id="LRQG01000045">
    <property type="protein sequence ID" value="KXA42009.1"/>
    <property type="molecule type" value="Genomic_DNA"/>
</dbReference>
<dbReference type="Gene3D" id="3.30.950.30">
    <property type="entry name" value="Schlafen, AAA domain"/>
    <property type="match status" value="1"/>
</dbReference>
<dbReference type="InterPro" id="IPR038461">
    <property type="entry name" value="Schlafen_AlbA_2_dom_sf"/>
</dbReference>
<dbReference type="Proteomes" id="UP000070533">
    <property type="component" value="Unassembled WGS sequence"/>
</dbReference>
<evidence type="ECO:0000259" key="1">
    <source>
        <dbReference type="Pfam" id="PF04326"/>
    </source>
</evidence>
<dbReference type="AlphaFoldDB" id="A0A133QGM4"/>
<sequence>MNIDDIRALLNDIESDRVERTISTTNTDKFGQAICAFANDLPDHKQTSYLFLGVKDDGEVQGLDVTDELLKNVAAIRTDGNIQPQPSMTVEKVAMPEGDIVMIRVEPSVFPPVKYKGRIWIRIGPRKGVANEEDERILLEKRRANVTAFDASPCLNATIDGMDLQKFKHYFLPKAMTDAVSFFHNKIMILGKNRCNKAYIFYTKV</sequence>
<accession>A0A133QGM4</accession>
<reference evidence="3" key="1">
    <citation type="submission" date="2016-01" db="EMBL/GenBank/DDBJ databases">
        <authorList>
            <person name="Mitreva M."/>
            <person name="Pepin K.H."/>
            <person name="Mihindukulasuriya K.A."/>
            <person name="Fulton R."/>
            <person name="Fronick C."/>
            <person name="O'Laughlin M."/>
            <person name="Miner T."/>
            <person name="Herter B."/>
            <person name="Rosa B.A."/>
            <person name="Cordes M."/>
            <person name="Tomlinson C."/>
            <person name="Wollam A."/>
            <person name="Palsikar V.B."/>
            <person name="Mardis E.R."/>
            <person name="Wilson R.K."/>
        </authorList>
    </citation>
    <scope>NUCLEOTIDE SEQUENCE [LARGE SCALE GENOMIC DNA]</scope>
    <source>
        <strain evidence="3">MJR7716</strain>
    </source>
</reference>
<feature type="domain" description="Schlafen AlbA-2" evidence="1">
    <location>
        <begin position="14"/>
        <end position="127"/>
    </location>
</feature>
<dbReference type="RefSeq" id="WP_052051832.1">
    <property type="nucleotide sequence ID" value="NZ_KQ957209.1"/>
</dbReference>
<dbReference type="PANTHER" id="PTHR30595">
    <property type="entry name" value="GLPR-RELATED TRANSCRIPTIONAL REPRESSOR"/>
    <property type="match status" value="1"/>
</dbReference>
<dbReference type="InterPro" id="IPR007421">
    <property type="entry name" value="Schlafen_AlbA_2_dom"/>
</dbReference>
<organism evidence="2 3">
    <name type="scientific">Prevotella corporis</name>
    <dbReference type="NCBI Taxonomy" id="28128"/>
    <lineage>
        <taxon>Bacteria</taxon>
        <taxon>Pseudomonadati</taxon>
        <taxon>Bacteroidota</taxon>
        <taxon>Bacteroidia</taxon>
        <taxon>Bacteroidales</taxon>
        <taxon>Prevotellaceae</taxon>
        <taxon>Prevotella</taxon>
    </lineage>
</organism>
<protein>
    <submittedName>
        <fullName evidence="2">Divergent AAA domain protein</fullName>
    </submittedName>
</protein>